<keyword evidence="1" id="KW-0479">Metal-binding</keyword>
<name>A0AAN9HZE2_CROPI</name>
<feature type="domain" description="Nudix hydrolase" evidence="3">
    <location>
        <begin position="35"/>
        <end position="177"/>
    </location>
</feature>
<comment type="caution">
    <text evidence="4">The sequence shown here is derived from an EMBL/GenBank/DDBJ whole genome shotgun (WGS) entry which is preliminary data.</text>
</comment>
<organism evidence="4 5">
    <name type="scientific">Crotalaria pallida</name>
    <name type="common">Smooth rattlebox</name>
    <name type="synonym">Crotalaria striata</name>
    <dbReference type="NCBI Taxonomy" id="3830"/>
    <lineage>
        <taxon>Eukaryota</taxon>
        <taxon>Viridiplantae</taxon>
        <taxon>Streptophyta</taxon>
        <taxon>Embryophyta</taxon>
        <taxon>Tracheophyta</taxon>
        <taxon>Spermatophyta</taxon>
        <taxon>Magnoliopsida</taxon>
        <taxon>eudicotyledons</taxon>
        <taxon>Gunneridae</taxon>
        <taxon>Pentapetalae</taxon>
        <taxon>rosids</taxon>
        <taxon>fabids</taxon>
        <taxon>Fabales</taxon>
        <taxon>Fabaceae</taxon>
        <taxon>Papilionoideae</taxon>
        <taxon>50 kb inversion clade</taxon>
        <taxon>genistoids sensu lato</taxon>
        <taxon>core genistoids</taxon>
        <taxon>Crotalarieae</taxon>
        <taxon>Crotalaria</taxon>
    </lineage>
</organism>
<dbReference type="PROSITE" id="PS51462">
    <property type="entry name" value="NUDIX"/>
    <property type="match status" value="1"/>
</dbReference>
<dbReference type="Gene3D" id="3.90.79.10">
    <property type="entry name" value="Nucleoside Triphosphate Pyrophosphohydrolase"/>
    <property type="match status" value="1"/>
</dbReference>
<dbReference type="PANTHER" id="PTHR23422:SF9">
    <property type="entry name" value="ZN-DEPENDENT HYDROLASE"/>
    <property type="match status" value="1"/>
</dbReference>
<dbReference type="InterPro" id="IPR000086">
    <property type="entry name" value="NUDIX_hydrolase_dom"/>
</dbReference>
<evidence type="ECO:0000256" key="2">
    <source>
        <dbReference type="ARBA" id="ARBA00022801"/>
    </source>
</evidence>
<dbReference type="Pfam" id="PF00293">
    <property type="entry name" value="NUDIX"/>
    <property type="match status" value="1"/>
</dbReference>
<dbReference type="InterPro" id="IPR039461">
    <property type="entry name" value="Peptidase_M49"/>
</dbReference>
<dbReference type="CDD" id="cd04692">
    <property type="entry name" value="NUDIX_Hydrolase"/>
    <property type="match status" value="1"/>
</dbReference>
<sequence>MQNQETEEEHLDVLTKSGLKTGISKPRGEVHRDGDYHGAVHVWIYAESTQQLLLQRRASCKDSWADLWDISSAGHISAGDSSLVTARRELEEELGLALPKDAFELIFVFLQECVINDGKYINNEYSDVYLVTTIHPIPLEAFTLQETEVSAVKYISYEEYKRLLAKEDSDYVPYDVDGQYGQLFDILEKRYKENTVARSFTLQKQLSRYAPISLNAELTGLTDSDKEALAFIVKAAAVMDEIFYLQSWYSNPALRDWLKEHAGTSELNRLKWSYYQINGSPWSSLDEDEAFLTTADSAIRLLSKATREVKDWKGLEYRAAFPILKPPGANFYPPDMDKREFEIWKDSLEIDKQKEATDFFSVIKRLSEFSLDSHQSDNKAGSTHDLYIVPYSLEYKSLLAKAADLLHKAGDITSSQSLKRLLHSKADAFLSNDYYDSDIAWMELDSKLDVTIGPYETYEDKLFGYKATFEAYIGIRDEEATAQLKLFGDSLQLLEQNLPMDSAYKSKDVNAAPIRVIQLIYNAGDVKGPQTLAFNLPNDDRIVKDRGTSMVMLKNVSEAKFVRILLPIAAACVATEQQDLVDFESFFTHTICHECCHGIGPHTITLPNGRKSTVRLELQEFYSALEEAKADIVGLWALRFLISQDLLSESLLKSMYVSFLAGCFRSVRFGLEEAHGKGQALQFNWLYEKGAFVLDSEGAISVDFSKIEDAVESLSREILTIQAKGDKEAAGLLLQKYSMITEPLQVALKKLEDVQVPVDVAPAFPIAEEILQ</sequence>
<dbReference type="AlphaFoldDB" id="A0AAN9HZE2"/>
<dbReference type="Gene3D" id="3.30.540.30">
    <property type="match status" value="1"/>
</dbReference>
<keyword evidence="5" id="KW-1185">Reference proteome</keyword>
<dbReference type="GO" id="GO:0008239">
    <property type="term" value="F:dipeptidyl-peptidase activity"/>
    <property type="evidence" value="ECO:0007669"/>
    <property type="project" value="TreeGrafter"/>
</dbReference>
<proteinExistence type="predicted"/>
<dbReference type="InterPro" id="IPR015797">
    <property type="entry name" value="NUDIX_hydrolase-like_dom_sf"/>
</dbReference>
<evidence type="ECO:0000313" key="5">
    <source>
        <dbReference type="Proteomes" id="UP001372338"/>
    </source>
</evidence>
<protein>
    <recommendedName>
        <fullName evidence="3">Nudix hydrolase domain-containing protein</fullName>
    </recommendedName>
</protein>
<reference evidence="4 5" key="1">
    <citation type="submission" date="2024-01" db="EMBL/GenBank/DDBJ databases">
        <title>The genomes of 5 underutilized Papilionoideae crops provide insights into root nodulation and disease resistanc.</title>
        <authorList>
            <person name="Yuan L."/>
        </authorList>
    </citation>
    <scope>NUCLEOTIDE SEQUENCE [LARGE SCALE GENOMIC DNA]</scope>
    <source>
        <strain evidence="4">ZHUSHIDOU_FW_LH</strain>
        <tissue evidence="4">Leaf</tissue>
    </source>
</reference>
<evidence type="ECO:0000256" key="1">
    <source>
        <dbReference type="ARBA" id="ARBA00022723"/>
    </source>
</evidence>
<accession>A0AAN9HZE2</accession>
<evidence type="ECO:0000313" key="4">
    <source>
        <dbReference type="EMBL" id="KAK7259942.1"/>
    </source>
</evidence>
<keyword evidence="2" id="KW-0378">Hydrolase</keyword>
<dbReference type="SUPFAM" id="SSF55811">
    <property type="entry name" value="Nudix"/>
    <property type="match status" value="1"/>
</dbReference>
<dbReference type="Proteomes" id="UP001372338">
    <property type="component" value="Unassembled WGS sequence"/>
</dbReference>
<dbReference type="GO" id="GO:0005737">
    <property type="term" value="C:cytoplasm"/>
    <property type="evidence" value="ECO:0007669"/>
    <property type="project" value="TreeGrafter"/>
</dbReference>
<gene>
    <name evidence="4" type="ORF">RIF29_25575</name>
</gene>
<dbReference type="GO" id="GO:0046872">
    <property type="term" value="F:metal ion binding"/>
    <property type="evidence" value="ECO:0007669"/>
    <property type="project" value="UniProtKB-KW"/>
</dbReference>
<dbReference type="EMBL" id="JAYWIO010000005">
    <property type="protein sequence ID" value="KAK7259942.1"/>
    <property type="molecule type" value="Genomic_DNA"/>
</dbReference>
<dbReference type="Pfam" id="PF03571">
    <property type="entry name" value="Peptidase_M49"/>
    <property type="match status" value="1"/>
</dbReference>
<dbReference type="FunFam" id="3.90.79.10:FF:000056">
    <property type="entry name" value="Nudix hydrolase 3"/>
    <property type="match status" value="1"/>
</dbReference>
<dbReference type="PANTHER" id="PTHR23422">
    <property type="entry name" value="DIPEPTIDYL PEPTIDASE III-RELATED"/>
    <property type="match status" value="1"/>
</dbReference>
<evidence type="ECO:0000259" key="3">
    <source>
        <dbReference type="PROSITE" id="PS51462"/>
    </source>
</evidence>